<evidence type="ECO:0000313" key="1">
    <source>
        <dbReference type="EMBL" id="KAL0000569.1"/>
    </source>
</evidence>
<comment type="caution">
    <text evidence="1">The sequence shown here is derived from an EMBL/GenBank/DDBJ whole genome shotgun (WGS) entry which is preliminary data.</text>
</comment>
<dbReference type="AlphaFoldDB" id="A0AAW2CR86"/>
<dbReference type="Gene3D" id="1.10.510.10">
    <property type="entry name" value="Transferase(Phosphotransferase) domain 1"/>
    <property type="match status" value="1"/>
</dbReference>
<dbReference type="Proteomes" id="UP001459277">
    <property type="component" value="Unassembled WGS sequence"/>
</dbReference>
<proteinExistence type="predicted"/>
<dbReference type="EMBL" id="JAZDWU010000005">
    <property type="protein sequence ID" value="KAL0000569.1"/>
    <property type="molecule type" value="Genomic_DNA"/>
</dbReference>
<accession>A0AAW2CR86</accession>
<reference evidence="1 2" key="1">
    <citation type="submission" date="2024-01" db="EMBL/GenBank/DDBJ databases">
        <title>A telomere-to-telomere, gap-free genome of sweet tea (Lithocarpus litseifolius).</title>
        <authorList>
            <person name="Zhou J."/>
        </authorList>
    </citation>
    <scope>NUCLEOTIDE SEQUENCE [LARGE SCALE GENOMIC DNA]</scope>
    <source>
        <strain evidence="1">Zhou-2022a</strain>
        <tissue evidence="1">Leaf</tissue>
    </source>
</reference>
<dbReference type="SUPFAM" id="SSF56112">
    <property type="entry name" value="Protein kinase-like (PK-like)"/>
    <property type="match status" value="1"/>
</dbReference>
<gene>
    <name evidence="1" type="ORF">SO802_014350</name>
</gene>
<name>A0AAW2CR86_9ROSI</name>
<organism evidence="1 2">
    <name type="scientific">Lithocarpus litseifolius</name>
    <dbReference type="NCBI Taxonomy" id="425828"/>
    <lineage>
        <taxon>Eukaryota</taxon>
        <taxon>Viridiplantae</taxon>
        <taxon>Streptophyta</taxon>
        <taxon>Embryophyta</taxon>
        <taxon>Tracheophyta</taxon>
        <taxon>Spermatophyta</taxon>
        <taxon>Magnoliopsida</taxon>
        <taxon>eudicotyledons</taxon>
        <taxon>Gunneridae</taxon>
        <taxon>Pentapetalae</taxon>
        <taxon>rosids</taxon>
        <taxon>fabids</taxon>
        <taxon>Fagales</taxon>
        <taxon>Fagaceae</taxon>
        <taxon>Lithocarpus</taxon>
    </lineage>
</organism>
<protein>
    <submittedName>
        <fullName evidence="1">Uncharacterized protein</fullName>
    </submittedName>
</protein>
<evidence type="ECO:0000313" key="2">
    <source>
        <dbReference type="Proteomes" id="UP001459277"/>
    </source>
</evidence>
<keyword evidence="2" id="KW-1185">Reference proteome</keyword>
<sequence length="129" mass="14560">MLLLELLTGQHSYDKIRLRNDKYVYLVAYMHIHAQGHCINEIVDLAMLVGEEGTSLERQLQGVQDLALRCTDEDPERRPTMVDAPKELKRIESDFREAVDANQGCVSNGISKPSSELLILPLWKGQVGL</sequence>
<dbReference type="InterPro" id="IPR011009">
    <property type="entry name" value="Kinase-like_dom_sf"/>
</dbReference>